<reference evidence="1" key="2">
    <citation type="journal article" date="2015" name="Data Brief">
        <title>Shoot transcriptome of the giant reed, Arundo donax.</title>
        <authorList>
            <person name="Barrero R.A."/>
            <person name="Guerrero F.D."/>
            <person name="Moolhuijzen P."/>
            <person name="Goolsby J.A."/>
            <person name="Tidwell J."/>
            <person name="Bellgard S.E."/>
            <person name="Bellgard M.I."/>
        </authorList>
    </citation>
    <scope>NUCLEOTIDE SEQUENCE</scope>
    <source>
        <tissue evidence="1">Shoot tissue taken approximately 20 cm above the soil surface</tissue>
    </source>
</reference>
<accession>A0A0A9EMI3</accession>
<organism evidence="1">
    <name type="scientific">Arundo donax</name>
    <name type="common">Giant reed</name>
    <name type="synonym">Donax arundinaceus</name>
    <dbReference type="NCBI Taxonomy" id="35708"/>
    <lineage>
        <taxon>Eukaryota</taxon>
        <taxon>Viridiplantae</taxon>
        <taxon>Streptophyta</taxon>
        <taxon>Embryophyta</taxon>
        <taxon>Tracheophyta</taxon>
        <taxon>Spermatophyta</taxon>
        <taxon>Magnoliopsida</taxon>
        <taxon>Liliopsida</taxon>
        <taxon>Poales</taxon>
        <taxon>Poaceae</taxon>
        <taxon>PACMAD clade</taxon>
        <taxon>Arundinoideae</taxon>
        <taxon>Arundineae</taxon>
        <taxon>Arundo</taxon>
    </lineage>
</organism>
<dbReference type="EMBL" id="GBRH01198845">
    <property type="protein sequence ID" value="JAD99050.1"/>
    <property type="molecule type" value="Transcribed_RNA"/>
</dbReference>
<sequence length="42" mass="5019">MEYFLALCPLMILRFYSNLVNLKVLYDSELMTFNSLLITQRT</sequence>
<proteinExistence type="predicted"/>
<name>A0A0A9EMI3_ARUDO</name>
<keyword evidence="1" id="KW-0808">Transferase</keyword>
<dbReference type="AlphaFoldDB" id="A0A0A9EMI3"/>
<protein>
    <submittedName>
        <fullName evidence="1">GHMP kinase family protein</fullName>
    </submittedName>
</protein>
<keyword evidence="1" id="KW-0418">Kinase</keyword>
<reference evidence="1" key="1">
    <citation type="submission" date="2014-09" db="EMBL/GenBank/DDBJ databases">
        <authorList>
            <person name="Magalhaes I.L.F."/>
            <person name="Oliveira U."/>
            <person name="Santos F.R."/>
            <person name="Vidigal T.H.D.A."/>
            <person name="Brescovit A.D."/>
            <person name="Santos A.J."/>
        </authorList>
    </citation>
    <scope>NUCLEOTIDE SEQUENCE</scope>
    <source>
        <tissue evidence="1">Shoot tissue taken approximately 20 cm above the soil surface</tissue>
    </source>
</reference>
<dbReference type="GO" id="GO:0016301">
    <property type="term" value="F:kinase activity"/>
    <property type="evidence" value="ECO:0007669"/>
    <property type="project" value="UniProtKB-KW"/>
</dbReference>
<evidence type="ECO:0000313" key="1">
    <source>
        <dbReference type="EMBL" id="JAD99050.1"/>
    </source>
</evidence>